<dbReference type="EMBL" id="VSSQ01031590">
    <property type="protein sequence ID" value="MPM82535.1"/>
    <property type="molecule type" value="Genomic_DNA"/>
</dbReference>
<keyword evidence="1" id="KW-0472">Membrane</keyword>
<proteinExistence type="predicted"/>
<reference evidence="2" key="1">
    <citation type="submission" date="2019-08" db="EMBL/GenBank/DDBJ databases">
        <authorList>
            <person name="Kucharzyk K."/>
            <person name="Murdoch R.W."/>
            <person name="Higgins S."/>
            <person name="Loffler F."/>
        </authorList>
    </citation>
    <scope>NUCLEOTIDE SEQUENCE</scope>
</reference>
<evidence type="ECO:0008006" key="3">
    <source>
        <dbReference type="Google" id="ProtNLM"/>
    </source>
</evidence>
<protein>
    <recommendedName>
        <fullName evidence="3">Colicin V production protein</fullName>
    </recommendedName>
</protein>
<sequence>MNFIDIAILLVLGITILGGLYRGFVSTVYNVGATIISLIVGRICIPLVSGLVKGSADLFNMMLYYTEGSEYVAITDVELTRTSIASISSDQLHTVLQNADMPIPMDRCVIKNIAQEAFRDSGVTTLGDYFNQTIVCVVINILAMVLIFAVVRLLLGFVIRGIEYGRGGFPVLTRGDGIIGAGLGLIHGVLLLFAIFLLVPVMLTVLPKLYEFLSESFFGEFFYQANFLLSLIPAT</sequence>
<gene>
    <name evidence="2" type="ORF">SDC9_129596</name>
</gene>
<comment type="caution">
    <text evidence="2">The sequence shown here is derived from an EMBL/GenBank/DDBJ whole genome shotgun (WGS) entry which is preliminary data.</text>
</comment>
<accession>A0A645D087</accession>
<evidence type="ECO:0000256" key="1">
    <source>
        <dbReference type="SAM" id="Phobius"/>
    </source>
</evidence>
<feature type="transmembrane region" description="Helical" evidence="1">
    <location>
        <begin position="179"/>
        <end position="206"/>
    </location>
</feature>
<feature type="transmembrane region" description="Helical" evidence="1">
    <location>
        <begin position="31"/>
        <end position="52"/>
    </location>
</feature>
<keyword evidence="1" id="KW-0812">Transmembrane</keyword>
<name>A0A645D087_9ZZZZ</name>
<feature type="transmembrane region" description="Helical" evidence="1">
    <location>
        <begin position="7"/>
        <end position="25"/>
    </location>
</feature>
<feature type="transmembrane region" description="Helical" evidence="1">
    <location>
        <begin position="134"/>
        <end position="159"/>
    </location>
</feature>
<dbReference type="AlphaFoldDB" id="A0A645D087"/>
<keyword evidence="1" id="KW-1133">Transmembrane helix</keyword>
<evidence type="ECO:0000313" key="2">
    <source>
        <dbReference type="EMBL" id="MPM82535.1"/>
    </source>
</evidence>
<organism evidence="2">
    <name type="scientific">bioreactor metagenome</name>
    <dbReference type="NCBI Taxonomy" id="1076179"/>
    <lineage>
        <taxon>unclassified sequences</taxon>
        <taxon>metagenomes</taxon>
        <taxon>ecological metagenomes</taxon>
    </lineage>
</organism>